<gene>
    <name evidence="9" type="ORF">SAMN05660337_1709</name>
</gene>
<dbReference type="FunFam" id="1.10.287.950:FF:000001">
    <property type="entry name" value="Methyl-accepting chemotaxis sensory transducer"/>
    <property type="match status" value="1"/>
</dbReference>
<evidence type="ECO:0000259" key="8">
    <source>
        <dbReference type="PROSITE" id="PS50885"/>
    </source>
</evidence>
<keyword evidence="2" id="KW-0145">Chemotaxis</keyword>
<feature type="domain" description="Methyl-accepting transducer" evidence="7">
    <location>
        <begin position="458"/>
        <end position="673"/>
    </location>
</feature>
<dbReference type="PANTHER" id="PTHR43531:SF11">
    <property type="entry name" value="METHYL-ACCEPTING CHEMOTAXIS PROTEIN 3"/>
    <property type="match status" value="1"/>
</dbReference>
<dbReference type="RefSeq" id="WP_244512229.1">
    <property type="nucleotide sequence ID" value="NZ_FNGA01000002.1"/>
</dbReference>
<dbReference type="CDD" id="cd11386">
    <property type="entry name" value="MCP_signal"/>
    <property type="match status" value="1"/>
</dbReference>
<dbReference type="InterPro" id="IPR004089">
    <property type="entry name" value="MCPsignal_dom"/>
</dbReference>
<evidence type="ECO:0000256" key="4">
    <source>
        <dbReference type="PROSITE-ProRule" id="PRU00284"/>
    </source>
</evidence>
<keyword evidence="6" id="KW-0472">Membrane</keyword>
<comment type="similarity">
    <text evidence="3">Belongs to the methyl-accepting chemotaxis (MCP) protein family.</text>
</comment>
<dbReference type="GO" id="GO:0004888">
    <property type="term" value="F:transmembrane signaling receptor activity"/>
    <property type="evidence" value="ECO:0007669"/>
    <property type="project" value="TreeGrafter"/>
</dbReference>
<evidence type="ECO:0000256" key="5">
    <source>
        <dbReference type="SAM" id="MobiDB-lite"/>
    </source>
</evidence>
<reference evidence="10" key="1">
    <citation type="submission" date="2016-10" db="EMBL/GenBank/DDBJ databases">
        <authorList>
            <person name="Varghese N."/>
            <person name="Submissions S."/>
        </authorList>
    </citation>
    <scope>NUCLEOTIDE SEQUENCE [LARGE SCALE GENOMIC DNA]</scope>
    <source>
        <strain evidence="10">DSM 16995</strain>
    </source>
</reference>
<dbReference type="CDD" id="cd06225">
    <property type="entry name" value="HAMP"/>
    <property type="match status" value="1"/>
</dbReference>
<comment type="subcellular location">
    <subcellularLocation>
        <location evidence="1">Membrane</location>
    </subcellularLocation>
</comment>
<dbReference type="InterPro" id="IPR051310">
    <property type="entry name" value="MCP_chemotaxis"/>
</dbReference>
<keyword evidence="4" id="KW-0807">Transducer</keyword>
<evidence type="ECO:0000256" key="1">
    <source>
        <dbReference type="ARBA" id="ARBA00004370"/>
    </source>
</evidence>
<dbReference type="GO" id="GO:0005886">
    <property type="term" value="C:plasma membrane"/>
    <property type="evidence" value="ECO:0007669"/>
    <property type="project" value="TreeGrafter"/>
</dbReference>
<evidence type="ECO:0000256" key="6">
    <source>
        <dbReference type="SAM" id="Phobius"/>
    </source>
</evidence>
<keyword evidence="6" id="KW-0812">Transmembrane</keyword>
<dbReference type="EMBL" id="FNGA01000002">
    <property type="protein sequence ID" value="SDK92016.1"/>
    <property type="molecule type" value="Genomic_DNA"/>
</dbReference>
<dbReference type="SMART" id="SM00304">
    <property type="entry name" value="HAMP"/>
    <property type="match status" value="2"/>
</dbReference>
<dbReference type="AlphaFoldDB" id="A0A1G9FUA8"/>
<evidence type="ECO:0000313" key="9">
    <source>
        <dbReference type="EMBL" id="SDK92016.1"/>
    </source>
</evidence>
<evidence type="ECO:0000256" key="3">
    <source>
        <dbReference type="ARBA" id="ARBA00029447"/>
    </source>
</evidence>
<dbReference type="PROSITE" id="PS50111">
    <property type="entry name" value="CHEMOTAXIS_TRANSDUC_2"/>
    <property type="match status" value="1"/>
</dbReference>
<dbReference type="Pfam" id="PF00015">
    <property type="entry name" value="MCPsignal"/>
    <property type="match status" value="1"/>
</dbReference>
<keyword evidence="10" id="KW-1185">Reference proteome</keyword>
<dbReference type="Proteomes" id="UP000199053">
    <property type="component" value="Unassembled WGS sequence"/>
</dbReference>
<dbReference type="InterPro" id="IPR003660">
    <property type="entry name" value="HAMP_dom"/>
</dbReference>
<sequence length="729" mass="79337">MLKNVKLGVKLGLAFGLIITLLVVVISVDRYAANSMSSGFKKHMEVDMAIGLHAGRIESLMLQSRRNEKDFMLRMDKKYLARLDENIAQLTDQAKAIVRLAGENGNSEIEGLASGVIGFASSYKSSFRKLVEAYETKGLDPKSGLQGEFRRAAHALQNFFGERNVDELYISLLQIRRYEKDYIRTGSPKYKDKLLNAITIYEEQLNVSKCSDSAKVEQQKGLKEYSDALNGYLRNPEASYTGTMRSAARIMEQALGSIYIPNGNALILSIRKEEKDYILRGAKKYASNVEAGLERLTESVNLSEISDADKNESKAYVAKYEKAFKSLVEEDIIITELTSAMRAEVHKIEPAVDSISKKAMALADVTAKKTAEHVDMLGTISITIGLLAIVAGILFAWCIVKIITGPIIKAVTFAQEIRRGNLTATVDIHQKDEIGMLADALRQMGEKLADIVSDITGASQNVTAGSEELSSSSSVMAQGSTEQASSIEEIAASMEEMGATIRKTADNAKETERIAVESSKDGEESGVAVTQTVEAMKNIAEKISIIEEISRQTNLLALNAAIEAARAGEHGKGFAVVAAEVRKLAERSGQSAAEISELSSSSVATAEAAGRMLEKLVPNIKRTADLVQEISAASEEQDSGTQQISKAVEQLDMVVQQNASVSEEMASTSEELASQAQQMQSLMSFFKTDGEFGDSPSMRALEQKRSTPEKLDGAPLDLSDDLSSEFERF</sequence>
<protein>
    <submittedName>
        <fullName evidence="9">Methyl-accepting chemotaxis protein</fullName>
    </submittedName>
</protein>
<dbReference type="GO" id="GO:0007165">
    <property type="term" value="P:signal transduction"/>
    <property type="evidence" value="ECO:0007669"/>
    <property type="project" value="UniProtKB-KW"/>
</dbReference>
<dbReference type="InterPro" id="IPR032255">
    <property type="entry name" value="HBM"/>
</dbReference>
<dbReference type="PANTHER" id="PTHR43531">
    <property type="entry name" value="PROTEIN ICFG"/>
    <property type="match status" value="1"/>
</dbReference>
<dbReference type="STRING" id="246191.SAMN05660337_1709"/>
<evidence type="ECO:0000259" key="7">
    <source>
        <dbReference type="PROSITE" id="PS50111"/>
    </source>
</evidence>
<dbReference type="SMART" id="SM00283">
    <property type="entry name" value="MA"/>
    <property type="match status" value="1"/>
</dbReference>
<name>A0A1G9FUA8_9BACT</name>
<dbReference type="Pfam" id="PF00672">
    <property type="entry name" value="HAMP"/>
    <property type="match status" value="1"/>
</dbReference>
<dbReference type="SMART" id="SM01358">
    <property type="entry name" value="HBM"/>
    <property type="match status" value="1"/>
</dbReference>
<feature type="transmembrane region" description="Helical" evidence="6">
    <location>
        <begin position="376"/>
        <end position="397"/>
    </location>
</feature>
<accession>A0A1G9FUA8</accession>
<dbReference type="PROSITE" id="PS50885">
    <property type="entry name" value="HAMP"/>
    <property type="match status" value="1"/>
</dbReference>
<proteinExistence type="inferred from homology"/>
<organism evidence="9 10">
    <name type="scientific">Maridesulfovibrio ferrireducens</name>
    <dbReference type="NCBI Taxonomy" id="246191"/>
    <lineage>
        <taxon>Bacteria</taxon>
        <taxon>Pseudomonadati</taxon>
        <taxon>Thermodesulfobacteriota</taxon>
        <taxon>Desulfovibrionia</taxon>
        <taxon>Desulfovibrionales</taxon>
        <taxon>Desulfovibrionaceae</taxon>
        <taxon>Maridesulfovibrio</taxon>
    </lineage>
</organism>
<evidence type="ECO:0000313" key="10">
    <source>
        <dbReference type="Proteomes" id="UP000199053"/>
    </source>
</evidence>
<feature type="domain" description="HAMP" evidence="8">
    <location>
        <begin position="401"/>
        <end position="453"/>
    </location>
</feature>
<dbReference type="SUPFAM" id="SSF58104">
    <property type="entry name" value="Methyl-accepting chemotaxis protein (MCP) signaling domain"/>
    <property type="match status" value="1"/>
</dbReference>
<dbReference type="Gene3D" id="1.10.287.950">
    <property type="entry name" value="Methyl-accepting chemotaxis protein"/>
    <property type="match status" value="1"/>
</dbReference>
<feature type="compositionally biased region" description="Acidic residues" evidence="5">
    <location>
        <begin position="718"/>
        <end position="729"/>
    </location>
</feature>
<feature type="transmembrane region" description="Helical" evidence="6">
    <location>
        <begin position="12"/>
        <end position="32"/>
    </location>
</feature>
<feature type="compositionally biased region" description="Basic and acidic residues" evidence="5">
    <location>
        <begin position="701"/>
        <end position="712"/>
    </location>
</feature>
<feature type="region of interest" description="Disordered" evidence="5">
    <location>
        <begin position="684"/>
        <end position="729"/>
    </location>
</feature>
<dbReference type="GO" id="GO:0006935">
    <property type="term" value="P:chemotaxis"/>
    <property type="evidence" value="ECO:0007669"/>
    <property type="project" value="UniProtKB-KW"/>
</dbReference>
<keyword evidence="6" id="KW-1133">Transmembrane helix</keyword>
<evidence type="ECO:0000256" key="2">
    <source>
        <dbReference type="ARBA" id="ARBA00022500"/>
    </source>
</evidence>